<dbReference type="Pfam" id="PF13561">
    <property type="entry name" value="adh_short_C2"/>
    <property type="match status" value="1"/>
</dbReference>
<comment type="caution">
    <text evidence="3">The sequence shown here is derived from an EMBL/GenBank/DDBJ whole genome shotgun (WGS) entry which is preliminary data.</text>
</comment>
<dbReference type="PRINTS" id="PR00080">
    <property type="entry name" value="SDRFAMILY"/>
</dbReference>
<dbReference type="PRINTS" id="PR00081">
    <property type="entry name" value="GDHRDH"/>
</dbReference>
<comment type="similarity">
    <text evidence="1">Belongs to the short-chain dehydrogenases/reductases (SDR) family.</text>
</comment>
<accession>A0A934IKL2</accession>
<dbReference type="FunFam" id="3.40.50.720:FF:000084">
    <property type="entry name" value="Short-chain dehydrogenase reductase"/>
    <property type="match status" value="1"/>
</dbReference>
<proteinExistence type="inferred from homology"/>
<sequence length="250" mass="25376">MKLLDGRTAIITGAASQRGLGRATAELFAAHGARVAVLDLDLGAAEAAAAALGGGHMGLACDVTDKDQCDAAVARVLDAWGRIDVLVNNAGITQPLRILEIAPENYDAVLDVNLRGTLYMTQACIPAMRDAGSGSVVNMSSVSAQRGGGIFGGPHYSAAKAGILGLTKAMARELAPDGVRVNAICPGFIDTDITAGKLSDDQRAQVLAGIPMGRAGRASDVAGCALFLASDLSAYCTGTEVDVNGGSLIH</sequence>
<dbReference type="EMBL" id="JAEKPD010000019">
    <property type="protein sequence ID" value="MBJ3764285.1"/>
    <property type="molecule type" value="Genomic_DNA"/>
</dbReference>
<dbReference type="SMART" id="SM00822">
    <property type="entry name" value="PKS_KR"/>
    <property type="match status" value="1"/>
</dbReference>
<dbReference type="GO" id="GO:0030497">
    <property type="term" value="P:fatty acid elongation"/>
    <property type="evidence" value="ECO:0007669"/>
    <property type="project" value="TreeGrafter"/>
</dbReference>
<keyword evidence="3" id="KW-0560">Oxidoreductase</keyword>
<evidence type="ECO:0000256" key="1">
    <source>
        <dbReference type="ARBA" id="ARBA00006484"/>
    </source>
</evidence>
<dbReference type="AlphaFoldDB" id="A0A934IKL2"/>
<dbReference type="PANTHER" id="PTHR42760:SF135">
    <property type="entry name" value="BLL7886 PROTEIN"/>
    <property type="match status" value="1"/>
</dbReference>
<dbReference type="InterPro" id="IPR020904">
    <property type="entry name" value="Sc_DH/Rdtase_CS"/>
</dbReference>
<dbReference type="GO" id="GO:0047936">
    <property type="term" value="F:glucose 1-dehydrogenase [NAD(P)+] activity"/>
    <property type="evidence" value="ECO:0007669"/>
    <property type="project" value="UniProtKB-EC"/>
</dbReference>
<organism evidence="3 4">
    <name type="scientific">Palleronia pontilimi</name>
    <dbReference type="NCBI Taxonomy" id="1964209"/>
    <lineage>
        <taxon>Bacteria</taxon>
        <taxon>Pseudomonadati</taxon>
        <taxon>Pseudomonadota</taxon>
        <taxon>Alphaproteobacteria</taxon>
        <taxon>Rhodobacterales</taxon>
        <taxon>Roseobacteraceae</taxon>
        <taxon>Palleronia</taxon>
    </lineage>
</organism>
<feature type="domain" description="Ketoreductase" evidence="2">
    <location>
        <begin position="7"/>
        <end position="187"/>
    </location>
</feature>
<reference evidence="3" key="1">
    <citation type="submission" date="2020-12" db="EMBL/GenBank/DDBJ databases">
        <title>Bacterial taxonomy.</title>
        <authorList>
            <person name="Pan X."/>
        </authorList>
    </citation>
    <scope>NUCLEOTIDE SEQUENCE</scope>
    <source>
        <strain evidence="3">KCTC 52957</strain>
    </source>
</reference>
<evidence type="ECO:0000313" key="4">
    <source>
        <dbReference type="Proteomes" id="UP000642488"/>
    </source>
</evidence>
<dbReference type="Proteomes" id="UP000642488">
    <property type="component" value="Unassembled WGS sequence"/>
</dbReference>
<dbReference type="PROSITE" id="PS00061">
    <property type="entry name" value="ADH_SHORT"/>
    <property type="match status" value="1"/>
</dbReference>
<dbReference type="SUPFAM" id="SSF51735">
    <property type="entry name" value="NAD(P)-binding Rossmann-fold domains"/>
    <property type="match status" value="1"/>
</dbReference>
<evidence type="ECO:0000259" key="2">
    <source>
        <dbReference type="SMART" id="SM00822"/>
    </source>
</evidence>
<dbReference type="RefSeq" id="WP_198917461.1">
    <property type="nucleotide sequence ID" value="NZ_JAEKPD010000019.1"/>
</dbReference>
<dbReference type="InterPro" id="IPR057326">
    <property type="entry name" value="KR_dom"/>
</dbReference>
<keyword evidence="4" id="KW-1185">Reference proteome</keyword>
<dbReference type="NCBIfam" id="NF005559">
    <property type="entry name" value="PRK07231.1"/>
    <property type="match status" value="1"/>
</dbReference>
<dbReference type="Gene3D" id="3.40.50.720">
    <property type="entry name" value="NAD(P)-binding Rossmann-like Domain"/>
    <property type="match status" value="1"/>
</dbReference>
<dbReference type="InterPro" id="IPR036291">
    <property type="entry name" value="NAD(P)-bd_dom_sf"/>
</dbReference>
<dbReference type="EC" id="1.1.1.47" evidence="3"/>
<name>A0A934IKL2_9RHOB</name>
<dbReference type="PANTHER" id="PTHR42760">
    <property type="entry name" value="SHORT-CHAIN DEHYDROGENASES/REDUCTASES FAMILY MEMBER"/>
    <property type="match status" value="1"/>
</dbReference>
<gene>
    <name evidence="3" type="ORF">ILP92_16165</name>
</gene>
<evidence type="ECO:0000313" key="3">
    <source>
        <dbReference type="EMBL" id="MBJ3764285.1"/>
    </source>
</evidence>
<protein>
    <submittedName>
        <fullName evidence="3">Glucose 1-dehydrogenase</fullName>
        <ecNumber evidence="3">1.1.1.47</ecNumber>
    </submittedName>
</protein>
<dbReference type="InterPro" id="IPR002347">
    <property type="entry name" value="SDR_fam"/>
</dbReference>